<keyword evidence="1" id="KW-0812">Transmembrane</keyword>
<gene>
    <name evidence="2" type="ORF">TU94_17750</name>
</gene>
<dbReference type="KEGG" id="scw:TU94_17750"/>
<dbReference type="STRING" id="477245.TU94_17750"/>
<dbReference type="AlphaFoldDB" id="A0A0C5FZD0"/>
<dbReference type="OrthoDB" id="3665898at2"/>
<feature type="transmembrane region" description="Helical" evidence="1">
    <location>
        <begin position="74"/>
        <end position="94"/>
    </location>
</feature>
<organism evidence="2 3">
    <name type="scientific">Streptomyces cyaneogriseus subsp. noncyanogenus</name>
    <dbReference type="NCBI Taxonomy" id="477245"/>
    <lineage>
        <taxon>Bacteria</taxon>
        <taxon>Bacillati</taxon>
        <taxon>Actinomycetota</taxon>
        <taxon>Actinomycetes</taxon>
        <taxon>Kitasatosporales</taxon>
        <taxon>Streptomycetaceae</taxon>
        <taxon>Streptomyces</taxon>
    </lineage>
</organism>
<dbReference type="EMBL" id="CP010849">
    <property type="protein sequence ID" value="AJP03043.1"/>
    <property type="molecule type" value="Genomic_DNA"/>
</dbReference>
<keyword evidence="1" id="KW-0472">Membrane</keyword>
<sequence>MSAVLETAPVDAGRAAERGPWAAVAALARFEARRLLLSAPVLCAFTLYAGWIVWRTRSSWDGYPALQDADRATQGGPLLVGLAVLLSANLAVSRSGRHGTEPYFATLVAEPWRRTAAHVLAVVPAVLLTSLGVAAQFTWEALKPGAVGHGSPAELAVGPLTVLLFGAVGVLVGRLVPSAVAGPLLVVVLLFTLVLGAAPFGSGEGSGWLLPVVTEPGNDTLPSGLLGRPAAWHALYLAGVALCAACLAVLAAGGRNLAVRAGVAGTLALAVLGGVGQSAGLSPSPELTAARERATVSPEKEQRCVARGRSTYCAFPEWTTRTGAWAGVVEKVRSLAGGAAARQPLLVRQRIEARYGLDGDAALAPLTAPHQVTVGTAWGGNRVPEFSTAVAAVLVGGDERAGGGMCDGRMVTVMWLSLGWQDDPLGALRRVRLDDSVTGSAVVLSPTDPLTMTEGQTDVVRELLGRPRAEVTRKVKEHWNELTAKKVTTAQAARLLGVDAPEKADRCE</sequence>
<reference evidence="2 3" key="1">
    <citation type="submission" date="2015-02" db="EMBL/GenBank/DDBJ databases">
        <title>Genome sequence of thermotolerant Streptomyces cyaneogriseus subsp. Noncyanogenus NMWT1, the producer of nematocidal antibiotics nemadectin.</title>
        <authorList>
            <person name="Wang H."/>
            <person name="Li C."/>
            <person name="Xiang W."/>
            <person name="Wang X."/>
        </authorList>
    </citation>
    <scope>NUCLEOTIDE SEQUENCE [LARGE SCALE GENOMIC DNA]</scope>
    <source>
        <strain evidence="2 3">NMWT 1</strain>
    </source>
</reference>
<protein>
    <submittedName>
        <fullName evidence="2">ABC transporter</fullName>
    </submittedName>
</protein>
<feature type="transmembrane region" description="Helical" evidence="1">
    <location>
        <begin position="180"/>
        <end position="201"/>
    </location>
</feature>
<feature type="transmembrane region" description="Helical" evidence="1">
    <location>
        <begin position="230"/>
        <end position="250"/>
    </location>
</feature>
<proteinExistence type="predicted"/>
<dbReference type="PATRIC" id="fig|477245.3.peg.3754"/>
<feature type="transmembrane region" description="Helical" evidence="1">
    <location>
        <begin position="257"/>
        <end position="276"/>
    </location>
</feature>
<keyword evidence="1" id="KW-1133">Transmembrane helix</keyword>
<dbReference type="HOGENOM" id="CLU_041668_0_0_11"/>
<evidence type="ECO:0000313" key="2">
    <source>
        <dbReference type="EMBL" id="AJP03043.1"/>
    </source>
</evidence>
<evidence type="ECO:0000313" key="3">
    <source>
        <dbReference type="Proteomes" id="UP000032234"/>
    </source>
</evidence>
<name>A0A0C5FZD0_9ACTN</name>
<feature type="transmembrane region" description="Helical" evidence="1">
    <location>
        <begin position="35"/>
        <end position="54"/>
    </location>
</feature>
<keyword evidence="3" id="KW-1185">Reference proteome</keyword>
<evidence type="ECO:0000256" key="1">
    <source>
        <dbReference type="SAM" id="Phobius"/>
    </source>
</evidence>
<feature type="transmembrane region" description="Helical" evidence="1">
    <location>
        <begin position="115"/>
        <end position="135"/>
    </location>
</feature>
<feature type="transmembrane region" description="Helical" evidence="1">
    <location>
        <begin position="155"/>
        <end position="173"/>
    </location>
</feature>
<accession>A0A0C5FZD0</accession>
<dbReference type="RefSeq" id="WP_044382952.1">
    <property type="nucleotide sequence ID" value="NZ_CP010849.1"/>
</dbReference>
<dbReference type="Proteomes" id="UP000032234">
    <property type="component" value="Chromosome"/>
</dbReference>